<keyword evidence="6" id="KW-1185">Reference proteome</keyword>
<dbReference type="SUPFAM" id="SSF55729">
    <property type="entry name" value="Acyl-CoA N-acyltransferases (Nat)"/>
    <property type="match status" value="1"/>
</dbReference>
<evidence type="ECO:0000256" key="3">
    <source>
        <dbReference type="SAM" id="MobiDB-lite"/>
    </source>
</evidence>
<dbReference type="Proteomes" id="UP000199207">
    <property type="component" value="Unassembled WGS sequence"/>
</dbReference>
<gene>
    <name evidence="5" type="ORF">SAMN05421773_109195</name>
</gene>
<sequence length="220" mass="22897">MAESSFHRTVRPAGGRLRRPSPGPVRGCQAVANPLPAAPAVYPGSAPAEVPVSPGPEGLVLRQAGPGDARAARAMHERCSPSTLNRRYHGPVGDADRYLGHLLDPRHGRTLAAESPGGEIVALGHVLWDGDDTEIALLVEDAWQRRGVGMALLRRLLVLAREAGCDSVYAVTQSGNTGMRAAMRSTGLPLEYDWSEGVLVISARLAPSAAAGALPAPAGG</sequence>
<evidence type="ECO:0000313" key="5">
    <source>
        <dbReference type="EMBL" id="SFD09351.1"/>
    </source>
</evidence>
<feature type="region of interest" description="Disordered" evidence="3">
    <location>
        <begin position="1"/>
        <end position="25"/>
    </location>
</feature>
<keyword evidence="2" id="KW-0012">Acyltransferase</keyword>
<dbReference type="InterPro" id="IPR000182">
    <property type="entry name" value="GNAT_dom"/>
</dbReference>
<dbReference type="InterPro" id="IPR050832">
    <property type="entry name" value="Bact_Acetyltransf"/>
</dbReference>
<dbReference type="STRING" id="910347.SAMN05421773_109195"/>
<accession>A0A1I1PHR7</accession>
<dbReference type="EMBL" id="FOLM01000009">
    <property type="protein sequence ID" value="SFD09351.1"/>
    <property type="molecule type" value="Genomic_DNA"/>
</dbReference>
<keyword evidence="1 5" id="KW-0808">Transferase</keyword>
<evidence type="ECO:0000313" key="6">
    <source>
        <dbReference type="Proteomes" id="UP000199207"/>
    </source>
</evidence>
<feature type="domain" description="N-acetyltransferase" evidence="4">
    <location>
        <begin position="59"/>
        <end position="207"/>
    </location>
</feature>
<dbReference type="OrthoDB" id="5516749at2"/>
<dbReference type="GO" id="GO:0016747">
    <property type="term" value="F:acyltransferase activity, transferring groups other than amino-acyl groups"/>
    <property type="evidence" value="ECO:0007669"/>
    <property type="project" value="InterPro"/>
</dbReference>
<dbReference type="PANTHER" id="PTHR43877:SF1">
    <property type="entry name" value="ACETYLTRANSFERASE"/>
    <property type="match status" value="1"/>
</dbReference>
<organism evidence="5 6">
    <name type="scientific">Streptomyces aidingensis</name>
    <dbReference type="NCBI Taxonomy" id="910347"/>
    <lineage>
        <taxon>Bacteria</taxon>
        <taxon>Bacillati</taxon>
        <taxon>Actinomycetota</taxon>
        <taxon>Actinomycetes</taxon>
        <taxon>Kitasatosporales</taxon>
        <taxon>Streptomycetaceae</taxon>
        <taxon>Streptomyces</taxon>
    </lineage>
</organism>
<dbReference type="Gene3D" id="3.40.630.30">
    <property type="match status" value="1"/>
</dbReference>
<dbReference type="PROSITE" id="PS51186">
    <property type="entry name" value="GNAT"/>
    <property type="match status" value="1"/>
</dbReference>
<name>A0A1I1PHR7_9ACTN</name>
<proteinExistence type="predicted"/>
<dbReference type="InterPro" id="IPR016181">
    <property type="entry name" value="Acyl_CoA_acyltransferase"/>
</dbReference>
<dbReference type="PANTHER" id="PTHR43877">
    <property type="entry name" value="AMINOALKYLPHOSPHONATE N-ACETYLTRANSFERASE-RELATED-RELATED"/>
    <property type="match status" value="1"/>
</dbReference>
<evidence type="ECO:0000256" key="1">
    <source>
        <dbReference type="ARBA" id="ARBA00022679"/>
    </source>
</evidence>
<protein>
    <submittedName>
        <fullName evidence="5">Acetyltransferase (GNAT) family protein</fullName>
    </submittedName>
</protein>
<dbReference type="Pfam" id="PF00583">
    <property type="entry name" value="Acetyltransf_1"/>
    <property type="match status" value="1"/>
</dbReference>
<evidence type="ECO:0000256" key="2">
    <source>
        <dbReference type="ARBA" id="ARBA00023315"/>
    </source>
</evidence>
<reference evidence="5 6" key="1">
    <citation type="submission" date="2016-10" db="EMBL/GenBank/DDBJ databases">
        <authorList>
            <person name="de Groot N.N."/>
        </authorList>
    </citation>
    <scope>NUCLEOTIDE SEQUENCE [LARGE SCALE GENOMIC DNA]</scope>
    <source>
        <strain evidence="5 6">CGMCC 4.5739</strain>
    </source>
</reference>
<dbReference type="AlphaFoldDB" id="A0A1I1PHR7"/>
<evidence type="ECO:0000259" key="4">
    <source>
        <dbReference type="PROSITE" id="PS51186"/>
    </source>
</evidence>